<dbReference type="AlphaFoldDB" id="A0A518B0I9"/>
<feature type="transmembrane region" description="Helical" evidence="1">
    <location>
        <begin position="25"/>
        <end position="48"/>
    </location>
</feature>
<accession>A0A518B0I9</accession>
<evidence type="ECO:0000313" key="2">
    <source>
        <dbReference type="EMBL" id="QDU60487.1"/>
    </source>
</evidence>
<evidence type="ECO:0000256" key="1">
    <source>
        <dbReference type="SAM" id="Phobius"/>
    </source>
</evidence>
<sequence>MEAASHPLSEPSFLQQFFEPGVMPFAFTGVVLLLLAIVAVSWIGFHYWNADRRHQREVAFKHELIDRGVSTEEIIRIIESGSSAYKRPEQRSWSDDVVRVIEASKGKCAPGKKA</sequence>
<organism evidence="2 3">
    <name type="scientific">Kolteria novifilia</name>
    <dbReference type="NCBI Taxonomy" id="2527975"/>
    <lineage>
        <taxon>Bacteria</taxon>
        <taxon>Pseudomonadati</taxon>
        <taxon>Planctomycetota</taxon>
        <taxon>Planctomycetia</taxon>
        <taxon>Kolteriales</taxon>
        <taxon>Kolteriaceae</taxon>
        <taxon>Kolteria</taxon>
    </lineage>
</organism>
<name>A0A518B0I9_9BACT</name>
<dbReference type="RefSeq" id="WP_145256399.1">
    <property type="nucleotide sequence ID" value="NZ_CP036279.1"/>
</dbReference>
<evidence type="ECO:0000313" key="3">
    <source>
        <dbReference type="Proteomes" id="UP000317093"/>
    </source>
</evidence>
<keyword evidence="3" id="KW-1185">Reference proteome</keyword>
<dbReference type="EMBL" id="CP036279">
    <property type="protein sequence ID" value="QDU60487.1"/>
    <property type="molecule type" value="Genomic_DNA"/>
</dbReference>
<keyword evidence="1" id="KW-1133">Transmembrane helix</keyword>
<gene>
    <name evidence="2" type="ORF">Pan216_13280</name>
</gene>
<reference evidence="2 3" key="1">
    <citation type="submission" date="2019-02" db="EMBL/GenBank/DDBJ databases">
        <title>Deep-cultivation of Planctomycetes and their phenomic and genomic characterization uncovers novel biology.</title>
        <authorList>
            <person name="Wiegand S."/>
            <person name="Jogler M."/>
            <person name="Boedeker C."/>
            <person name="Pinto D."/>
            <person name="Vollmers J."/>
            <person name="Rivas-Marin E."/>
            <person name="Kohn T."/>
            <person name="Peeters S.H."/>
            <person name="Heuer A."/>
            <person name="Rast P."/>
            <person name="Oberbeckmann S."/>
            <person name="Bunk B."/>
            <person name="Jeske O."/>
            <person name="Meyerdierks A."/>
            <person name="Storesund J.E."/>
            <person name="Kallscheuer N."/>
            <person name="Luecker S."/>
            <person name="Lage O.M."/>
            <person name="Pohl T."/>
            <person name="Merkel B.J."/>
            <person name="Hornburger P."/>
            <person name="Mueller R.-W."/>
            <person name="Bruemmer F."/>
            <person name="Labrenz M."/>
            <person name="Spormann A.M."/>
            <person name="Op den Camp H."/>
            <person name="Overmann J."/>
            <person name="Amann R."/>
            <person name="Jetten M.S.M."/>
            <person name="Mascher T."/>
            <person name="Medema M.H."/>
            <person name="Devos D.P."/>
            <person name="Kaster A.-K."/>
            <person name="Ovreas L."/>
            <person name="Rohde M."/>
            <person name="Galperin M.Y."/>
            <person name="Jogler C."/>
        </authorList>
    </citation>
    <scope>NUCLEOTIDE SEQUENCE [LARGE SCALE GENOMIC DNA]</scope>
    <source>
        <strain evidence="2 3">Pan216</strain>
    </source>
</reference>
<dbReference type="Proteomes" id="UP000317093">
    <property type="component" value="Chromosome"/>
</dbReference>
<keyword evidence="1" id="KW-0472">Membrane</keyword>
<keyword evidence="1" id="KW-0812">Transmembrane</keyword>
<protein>
    <submittedName>
        <fullName evidence="2">Uncharacterized protein</fullName>
    </submittedName>
</protein>
<proteinExistence type="predicted"/>
<dbReference type="KEGG" id="knv:Pan216_13280"/>